<dbReference type="EMBL" id="JN093097">
    <property type="protein sequence ID" value="AET25192.1"/>
    <property type="molecule type" value="Genomic_DNA"/>
</dbReference>
<reference evidence="2" key="1">
    <citation type="journal article" date="2009" name="Proc. Natl. Acad. Sci. U.S.A.">
        <title>Identification of Rhodococcus fascians cytokinins and their modus operandi to reshape the plant.</title>
        <authorList>
            <person name="Pertry I."/>
            <person name="Vaclavikova K."/>
            <person name="Depuydt S."/>
            <person name="Galuszka P."/>
            <person name="Spichal L."/>
            <person name="Temmerman W."/>
            <person name="Stes E."/>
            <person name="Schmulling T."/>
            <person name="Kakimoto T."/>
            <person name="Van Montagu M.C."/>
            <person name="Strnad M."/>
            <person name="Holsters M."/>
            <person name="Tarkowski P."/>
            <person name="Vereecke D."/>
        </authorList>
    </citation>
    <scope>NUCLEOTIDE SEQUENCE</scope>
    <source>
        <strain evidence="2">D188</strain>
        <plasmid evidence="2">pFiD188</plasmid>
    </source>
</reference>
<accession>G8JYS1</accession>
<protein>
    <submittedName>
        <fullName evidence="2">Putative aldo/ketoreductase family protein</fullName>
    </submittedName>
</protein>
<dbReference type="KEGG" id="rfa:A3L23_04921"/>
<dbReference type="RefSeq" id="WP_015586110.1">
    <property type="nucleotide sequence ID" value="NC_021080.1"/>
</dbReference>
<reference evidence="2" key="4">
    <citation type="submission" date="2011-06" db="EMBL/GenBank/DDBJ databases">
        <authorList>
            <person name="Vereecke D.M."/>
        </authorList>
    </citation>
    <scope>NUCLEOTIDE SEQUENCE</scope>
    <source>
        <strain evidence="2">D188</strain>
        <plasmid evidence="2">pFiD188</plasmid>
    </source>
</reference>
<dbReference type="SUPFAM" id="SSF51430">
    <property type="entry name" value="NAD(P)-linked oxidoreductase"/>
    <property type="match status" value="1"/>
</dbReference>
<sequence length="332" mass="36088">MTDFPHVNLGTGLEVSALGFGGMALTSMYGESDPDQALKTLHHAVNLGIDFIDTADVYGLGTNEELIGRLLADRRDEVTVATKFGIDTSVTEPGRRSRGDRAYVRQCIDNSLRRLDVDVVDLYYLHRVDPHIPIDDTIGAMAELIADGKVRHIGVSEVTAPELERAHRTHPLAAVQSEWSLFSRDVENAIVPTAARLGIGFVPYSPLGRGMLTGKVKQEQLGDNDFRRYLPRFQLDAFETNTDALAPLTDIASQHGSTPAQIALAWLRVKGTQFALPVVPIPGTRNADRVTENAGSVHIELTADQLAVLDTLADAVTGTRAPDMSWVSAGRE</sequence>
<reference evidence="2" key="5">
    <citation type="journal article" date="2012" name="Mol. Plant Microbe Interact.">
        <title>pFiD188, the linear virulence plasmid of Rhodococcus fascians D188.</title>
        <authorList>
            <person name="Francis I."/>
            <person name="De Keyser A."/>
            <person name="De Backer P."/>
            <person name="Simon-Mateo C."/>
            <person name="Kalkus J."/>
            <person name="Pertry I."/>
            <person name="Ardiles-Diaz W."/>
            <person name="De Rycke R."/>
            <person name="Vandeputte O.M."/>
            <person name="El Jaziri M."/>
            <person name="Holsters M."/>
            <person name="Vereecke D."/>
        </authorList>
    </citation>
    <scope>NUCLEOTIDE SEQUENCE</scope>
    <source>
        <strain evidence="2">D188</strain>
        <plasmid evidence="2">pFiD188</plasmid>
    </source>
</reference>
<dbReference type="GO" id="GO:0016491">
    <property type="term" value="F:oxidoreductase activity"/>
    <property type="evidence" value="ECO:0007669"/>
    <property type="project" value="UniProtKB-KW"/>
</dbReference>
<evidence type="ECO:0000313" key="2">
    <source>
        <dbReference type="EMBL" id="AET25192.1"/>
    </source>
</evidence>
<dbReference type="AlphaFoldDB" id="G8JYS1"/>
<reference evidence="2" key="3">
    <citation type="journal article" date="2011" name="Annu. Rev. Phytopathol.">
        <title>A successful bacterial coup d'etat: how Rhodococcus fascians redirects plant development.</title>
        <authorList>
            <person name="Stes E."/>
            <person name="Vandeputte O.M."/>
            <person name="El Jaziri M."/>
            <person name="Holsters M."/>
            <person name="Vereecke D."/>
        </authorList>
    </citation>
    <scope>NUCLEOTIDE SEQUENCE</scope>
    <source>
        <strain evidence="2">D188</strain>
        <plasmid evidence="2">pFiD188</plasmid>
    </source>
</reference>
<dbReference type="Gene3D" id="3.20.20.100">
    <property type="entry name" value="NADP-dependent oxidoreductase domain"/>
    <property type="match status" value="1"/>
</dbReference>
<geneLocation type="plasmid" evidence="2">
    <name>pFiD188</name>
</geneLocation>
<keyword evidence="1" id="KW-0560">Oxidoreductase</keyword>
<name>G8JYS1_RHOFA</name>
<organism evidence="2">
    <name type="scientific">Rhodococcoides fascians D188</name>
    <dbReference type="NCBI Taxonomy" id="1051973"/>
    <lineage>
        <taxon>Bacteria</taxon>
        <taxon>Bacillati</taxon>
        <taxon>Actinomycetota</taxon>
        <taxon>Actinomycetes</taxon>
        <taxon>Mycobacteriales</taxon>
        <taxon>Nocardiaceae</taxon>
        <taxon>Rhodococcoides</taxon>
    </lineage>
</organism>
<dbReference type="PATRIC" id="fig|1051973.4.peg.4963"/>
<dbReference type="InterPro" id="IPR050791">
    <property type="entry name" value="Aldo-Keto_reductase"/>
</dbReference>
<dbReference type="GO" id="GO:0005737">
    <property type="term" value="C:cytoplasm"/>
    <property type="evidence" value="ECO:0007669"/>
    <property type="project" value="TreeGrafter"/>
</dbReference>
<dbReference type="PRINTS" id="PR00069">
    <property type="entry name" value="ALDKETRDTASE"/>
</dbReference>
<keyword evidence="2" id="KW-0614">Plasmid</keyword>
<dbReference type="PANTHER" id="PTHR43625:SF77">
    <property type="entry name" value="ALDO-KETO REDUCTASE"/>
    <property type="match status" value="1"/>
</dbReference>
<evidence type="ECO:0000256" key="1">
    <source>
        <dbReference type="ARBA" id="ARBA00023002"/>
    </source>
</evidence>
<dbReference type="PANTHER" id="PTHR43625">
    <property type="entry name" value="AFLATOXIN B1 ALDEHYDE REDUCTASE"/>
    <property type="match status" value="1"/>
</dbReference>
<dbReference type="InterPro" id="IPR023210">
    <property type="entry name" value="NADP_OxRdtase_dom"/>
</dbReference>
<dbReference type="InterPro" id="IPR036812">
    <property type="entry name" value="NAD(P)_OxRdtase_dom_sf"/>
</dbReference>
<gene>
    <name evidence="2" type="ORF">pFi_056</name>
</gene>
<dbReference type="InterPro" id="IPR020471">
    <property type="entry name" value="AKR"/>
</dbReference>
<reference evidence="2" key="2">
    <citation type="journal article" date="2010" name="Mol. Plant Microbe Interact.">
        <title>Rhodococcus fascians impacts plant development through the dynamic fas-mediated production of a cytokinin mix.</title>
        <authorList>
            <person name="Pertry I."/>
            <person name="Vaclavikova K."/>
            <person name="Gemrotova M."/>
            <person name="Spichal L."/>
            <person name="Galuszka P."/>
            <person name="Depuydt S."/>
            <person name="Temmerman W."/>
            <person name="Stes E."/>
            <person name="De Keyser A."/>
            <person name="Riefler M."/>
            <person name="Biondi S."/>
            <person name="Novak O."/>
            <person name="Schmulling T."/>
            <person name="Strnad M."/>
            <person name="Tarkowski P."/>
            <person name="Holsters M."/>
            <person name="Vereecke D."/>
        </authorList>
    </citation>
    <scope>NUCLEOTIDE SEQUENCE</scope>
    <source>
        <strain evidence="2">D188</strain>
        <plasmid evidence="2">pFiD188</plasmid>
    </source>
</reference>
<dbReference type="Pfam" id="PF00248">
    <property type="entry name" value="Aldo_ket_red"/>
    <property type="match status" value="1"/>
</dbReference>
<proteinExistence type="predicted"/>